<dbReference type="Proteomes" id="UP001108029">
    <property type="component" value="Unassembled WGS sequence"/>
</dbReference>
<reference evidence="1" key="1">
    <citation type="submission" date="2021-12" db="EMBL/GenBank/DDBJ databases">
        <authorList>
            <person name="Lee J.-H."/>
            <person name="Kim S.-B."/>
        </authorList>
    </citation>
    <scope>NUCLEOTIDE SEQUENCE</scope>
    <source>
        <strain evidence="1">NR30</strain>
    </source>
</reference>
<proteinExistence type="predicted"/>
<evidence type="ECO:0000313" key="1">
    <source>
        <dbReference type="EMBL" id="MCD9875250.1"/>
    </source>
</evidence>
<keyword evidence="2" id="KW-1185">Reference proteome</keyword>
<evidence type="ECO:0000313" key="2">
    <source>
        <dbReference type="Proteomes" id="UP001108029"/>
    </source>
</evidence>
<comment type="caution">
    <text evidence="1">The sequence shown here is derived from an EMBL/GenBank/DDBJ whole genome shotgun (WGS) entry which is preliminary data.</text>
</comment>
<dbReference type="AlphaFoldDB" id="A0A9Q3ZAD2"/>
<accession>A0A9Q3ZAD2</accession>
<protein>
    <submittedName>
        <fullName evidence="1">Uncharacterized protein</fullName>
    </submittedName>
</protein>
<sequence length="304" mass="33935">MPRHGGGEIRLDSRTPDIAFVTATPRMAEILLNERNLHNRKMVPHARALHAKAMQDHRFVTTGDTLKFGHHPDYAWALTIDGQHRLGAIVDSGQSFVVGVAVGIDFEAQQYTDTGRARKVHETLALNGEQNALKLETVARWVHRLENEKKCRKQGGRRDGVPGPSGYELVDFINANPMIRDCVSVSRSTYRRFKGAIGLPTLGCAWWHIARADPTYPAIADEFFHRIVDGTGLTANDPIYHLRERIHAMAAVKAANRPSPHQQFCLLVEVFNAWLEGRTMKRLPSVTNDSPLPVVSSKAAIMRS</sequence>
<name>A0A9Q3ZAD2_9ACTN</name>
<organism evidence="1 2">
    <name type="scientific">Streptomyces guryensis</name>
    <dbReference type="NCBI Taxonomy" id="2886947"/>
    <lineage>
        <taxon>Bacteria</taxon>
        <taxon>Bacillati</taxon>
        <taxon>Actinomycetota</taxon>
        <taxon>Actinomycetes</taxon>
        <taxon>Kitasatosporales</taxon>
        <taxon>Streptomycetaceae</taxon>
        <taxon>Streptomyces</taxon>
    </lineage>
</organism>
<dbReference type="EMBL" id="JAJSBI010000007">
    <property type="protein sequence ID" value="MCD9875250.1"/>
    <property type="molecule type" value="Genomic_DNA"/>
</dbReference>
<gene>
    <name evidence="1" type="ORF">LJ657_16540</name>
</gene>
<dbReference type="RefSeq" id="WP_232649371.1">
    <property type="nucleotide sequence ID" value="NZ_JAJSBI010000007.1"/>
</dbReference>